<dbReference type="GO" id="GO:0016477">
    <property type="term" value="P:cell migration"/>
    <property type="evidence" value="ECO:0007669"/>
    <property type="project" value="TreeGrafter"/>
</dbReference>
<dbReference type="GO" id="GO:0045295">
    <property type="term" value="F:gamma-catenin binding"/>
    <property type="evidence" value="ECO:0007669"/>
    <property type="project" value="TreeGrafter"/>
</dbReference>
<dbReference type="GO" id="GO:0030877">
    <property type="term" value="C:beta-catenin destruction complex"/>
    <property type="evidence" value="ECO:0007669"/>
    <property type="project" value="TreeGrafter"/>
</dbReference>
<dbReference type="GO" id="GO:0008013">
    <property type="term" value="F:beta-catenin binding"/>
    <property type="evidence" value="ECO:0007669"/>
    <property type="project" value="InterPro"/>
</dbReference>
<dbReference type="Gene3D" id="1.25.10.10">
    <property type="entry name" value="Leucine-rich Repeat Variant"/>
    <property type="match status" value="1"/>
</dbReference>
<keyword evidence="2" id="KW-0879">Wnt signaling pathway</keyword>
<accession>A0A915JVZ1</accession>
<evidence type="ECO:0000256" key="3">
    <source>
        <dbReference type="SAM" id="MobiDB-lite"/>
    </source>
</evidence>
<feature type="region of interest" description="Disordered" evidence="3">
    <location>
        <begin position="1"/>
        <end position="21"/>
    </location>
</feature>
<dbReference type="GO" id="GO:0001708">
    <property type="term" value="P:cell fate specification"/>
    <property type="evidence" value="ECO:0007669"/>
    <property type="project" value="TreeGrafter"/>
</dbReference>
<dbReference type="GO" id="GO:0090090">
    <property type="term" value="P:negative regulation of canonical Wnt signaling pathway"/>
    <property type="evidence" value="ECO:0007669"/>
    <property type="project" value="TreeGrafter"/>
</dbReference>
<dbReference type="InterPro" id="IPR026818">
    <property type="entry name" value="Apc_fam"/>
</dbReference>
<dbReference type="AlphaFoldDB" id="A0A915JVZ1"/>
<dbReference type="InterPro" id="IPR016024">
    <property type="entry name" value="ARM-type_fold"/>
</dbReference>
<dbReference type="GO" id="GO:0005881">
    <property type="term" value="C:cytoplasmic microtubule"/>
    <property type="evidence" value="ECO:0007669"/>
    <property type="project" value="TreeGrafter"/>
</dbReference>
<evidence type="ECO:0000313" key="4">
    <source>
        <dbReference type="Proteomes" id="UP000887565"/>
    </source>
</evidence>
<reference evidence="5" key="1">
    <citation type="submission" date="2022-11" db="UniProtKB">
        <authorList>
            <consortium name="WormBaseParasite"/>
        </authorList>
    </citation>
    <scope>IDENTIFICATION</scope>
</reference>
<proteinExistence type="inferred from homology"/>
<comment type="similarity">
    <text evidence="1">Belongs to the adenomatous polyposis coli (APC) family.</text>
</comment>
<feature type="compositionally biased region" description="Polar residues" evidence="3">
    <location>
        <begin position="63"/>
        <end position="86"/>
    </location>
</feature>
<dbReference type="GO" id="GO:0007026">
    <property type="term" value="P:negative regulation of microtubule depolymerization"/>
    <property type="evidence" value="ECO:0007669"/>
    <property type="project" value="TreeGrafter"/>
</dbReference>
<sequence>MHNYCTEEISRGGQHKQGLGHSSFKKHLAAGDPFTSLHEILSQVKSSREIEEMASISKKKTDCGSTASSRSNNDTTFSNQNASSTDDVMNTLSEDTFLGHKCEAVRSLLSMLHTDDDLSASEKFMQMTQHKEANALLRKNGCLKSIVQLIHKQIDVTSCKPTHEDMQIVTNASTALRQAVLKHYDEGSKNREMKILSQLELLRGKLLKIVASKMAKIYTAMDTLKQLSYDEQYRIVTLELGGLQAIAETLIIDHFVFGLSNNLIDPLHTEFRWNIGATLTNLTFKSVDSKNLLCNYPKFLDVLNEYVDCDVDRLKAISAGVLRNICFKADETCRLALRNSGAARSLIRSAMRSQSNLSAVRSSLAALWNLSDFGFENDKKAICSTPGALEFLLSILRFDEHGLSTDQRIFILESWVLEGKEIYFDKSENRLENNYSSNASGILRNISQYVASIAEYRSIIRQNQGYEILLDHLKSSSLTVVANVCFCLWNFSAGDSKDGLYLIELGAQEALKGLLFSKHKWISLGSEGTMKNLASLKSQKSSTKSTTDSNSCCSNISKSLPAPKKTSTATTNDEVFLQCSPLTVQEKCVKMSNVVVQNSSFH</sequence>
<protein>
    <submittedName>
        <fullName evidence="5">Uncharacterized protein</fullName>
    </submittedName>
</protein>
<dbReference type="WBParaSite" id="nRc.2.0.1.t30248-RA">
    <property type="protein sequence ID" value="nRc.2.0.1.t30248-RA"/>
    <property type="gene ID" value="nRc.2.0.1.g30248"/>
</dbReference>
<evidence type="ECO:0000256" key="2">
    <source>
        <dbReference type="ARBA" id="ARBA00022687"/>
    </source>
</evidence>
<evidence type="ECO:0000313" key="5">
    <source>
        <dbReference type="WBParaSite" id="nRc.2.0.1.t30248-RA"/>
    </source>
</evidence>
<evidence type="ECO:0000256" key="1">
    <source>
        <dbReference type="ARBA" id="ARBA00009051"/>
    </source>
</evidence>
<dbReference type="PANTHER" id="PTHR12607">
    <property type="entry name" value="ADENOMATOUS POLYPOSIS COLI PROTEIN FAMILY"/>
    <property type="match status" value="1"/>
</dbReference>
<organism evidence="4 5">
    <name type="scientific">Romanomermis culicivorax</name>
    <name type="common">Nematode worm</name>
    <dbReference type="NCBI Taxonomy" id="13658"/>
    <lineage>
        <taxon>Eukaryota</taxon>
        <taxon>Metazoa</taxon>
        <taxon>Ecdysozoa</taxon>
        <taxon>Nematoda</taxon>
        <taxon>Enoplea</taxon>
        <taxon>Dorylaimia</taxon>
        <taxon>Mermithida</taxon>
        <taxon>Mermithoidea</taxon>
        <taxon>Mermithidae</taxon>
        <taxon>Romanomermis</taxon>
    </lineage>
</organism>
<dbReference type="GO" id="GO:0008017">
    <property type="term" value="F:microtubule binding"/>
    <property type="evidence" value="ECO:0007669"/>
    <property type="project" value="TreeGrafter"/>
</dbReference>
<dbReference type="Proteomes" id="UP000887565">
    <property type="component" value="Unplaced"/>
</dbReference>
<dbReference type="InterPro" id="IPR000225">
    <property type="entry name" value="Armadillo"/>
</dbReference>
<dbReference type="SMART" id="SM00185">
    <property type="entry name" value="ARM"/>
    <property type="match status" value="5"/>
</dbReference>
<dbReference type="GO" id="GO:0016342">
    <property type="term" value="C:catenin complex"/>
    <property type="evidence" value="ECO:0007669"/>
    <property type="project" value="TreeGrafter"/>
</dbReference>
<dbReference type="InterPro" id="IPR011989">
    <property type="entry name" value="ARM-like"/>
</dbReference>
<dbReference type="OMA" id="IFILESW"/>
<dbReference type="GO" id="GO:0016055">
    <property type="term" value="P:Wnt signaling pathway"/>
    <property type="evidence" value="ECO:0007669"/>
    <property type="project" value="UniProtKB-KW"/>
</dbReference>
<dbReference type="PANTHER" id="PTHR12607:SF12">
    <property type="entry name" value="APC-LIKE, ISOFORM A-RELATED"/>
    <property type="match status" value="1"/>
</dbReference>
<dbReference type="SUPFAM" id="SSF48371">
    <property type="entry name" value="ARM repeat"/>
    <property type="match status" value="1"/>
</dbReference>
<dbReference type="GO" id="GO:0007389">
    <property type="term" value="P:pattern specification process"/>
    <property type="evidence" value="ECO:0007669"/>
    <property type="project" value="TreeGrafter"/>
</dbReference>
<name>A0A915JVZ1_ROMCU</name>
<feature type="region of interest" description="Disordered" evidence="3">
    <location>
        <begin position="55"/>
        <end position="86"/>
    </location>
</feature>
<dbReference type="GO" id="GO:0007399">
    <property type="term" value="P:nervous system development"/>
    <property type="evidence" value="ECO:0007669"/>
    <property type="project" value="TreeGrafter"/>
</dbReference>
<keyword evidence="4" id="KW-1185">Reference proteome</keyword>